<evidence type="ECO:0000256" key="1">
    <source>
        <dbReference type="SAM" id="MobiDB-lite"/>
    </source>
</evidence>
<feature type="region of interest" description="Disordered" evidence="1">
    <location>
        <begin position="183"/>
        <end position="216"/>
    </location>
</feature>
<dbReference type="PANTHER" id="PTHR12911">
    <property type="entry name" value="SAD1/UNC-84-LIKE PROTEIN-RELATED"/>
    <property type="match status" value="1"/>
</dbReference>
<dbReference type="Proteomes" id="UP001212841">
    <property type="component" value="Unassembled WGS sequence"/>
</dbReference>
<dbReference type="AlphaFoldDB" id="A0AAD5RZT1"/>
<feature type="compositionally biased region" description="Low complexity" evidence="1">
    <location>
        <begin position="203"/>
        <end position="216"/>
    </location>
</feature>
<dbReference type="InterPro" id="IPR045119">
    <property type="entry name" value="SUN1-5"/>
</dbReference>
<keyword evidence="3" id="KW-1185">Reference proteome</keyword>
<dbReference type="EMBL" id="JADGJD010003004">
    <property type="protein sequence ID" value="KAJ3026436.1"/>
    <property type="molecule type" value="Genomic_DNA"/>
</dbReference>
<dbReference type="Gene3D" id="2.60.120.260">
    <property type="entry name" value="Galactose-binding domain-like"/>
    <property type="match status" value="1"/>
</dbReference>
<dbReference type="GO" id="GO:0043495">
    <property type="term" value="F:protein-membrane adaptor activity"/>
    <property type="evidence" value="ECO:0007669"/>
    <property type="project" value="TreeGrafter"/>
</dbReference>
<feature type="non-terminal residue" evidence="2">
    <location>
        <position position="1"/>
    </location>
</feature>
<comment type="caution">
    <text evidence="2">The sequence shown here is derived from an EMBL/GenBank/DDBJ whole genome shotgun (WGS) entry which is preliminary data.</text>
</comment>
<name>A0AAD5RZT1_9FUNG</name>
<accession>A0AAD5RZT1</accession>
<dbReference type="Gene3D" id="1.20.120.20">
    <property type="entry name" value="Apolipoprotein"/>
    <property type="match status" value="1"/>
</dbReference>
<protein>
    <submittedName>
        <fullName evidence="2">Uncharacterized protein</fullName>
    </submittedName>
</protein>
<organism evidence="2 3">
    <name type="scientific">Rhizophlyctis rosea</name>
    <dbReference type="NCBI Taxonomy" id="64517"/>
    <lineage>
        <taxon>Eukaryota</taxon>
        <taxon>Fungi</taxon>
        <taxon>Fungi incertae sedis</taxon>
        <taxon>Chytridiomycota</taxon>
        <taxon>Chytridiomycota incertae sedis</taxon>
        <taxon>Chytridiomycetes</taxon>
        <taxon>Rhizophlyctidales</taxon>
        <taxon>Rhizophlyctidaceae</taxon>
        <taxon>Rhizophlyctis</taxon>
    </lineage>
</organism>
<sequence>AKGFKRSLENVVTSKHLEERLEHAAESAKSEIKDALRNVVKKDGFSSLLKQHGASVAGEQSQSTAVPNSKRFLEDNREYLSSLIDDQINAGAGKGVILTKNEVMNWIRQQVNEAVRRLEEDAKSAGEKFTSELEGVKGHVDDVRKHVKDHVKDVTENVKERVAEHRSLKEVVHGLEEKVKDAWKGVGSHHEKPVEKADATSAPPVQQPHKPQQQQPPVSLFNVTESQLTDVHVAQIVQKMIDDALEKYRADRLARPDYALESGGARVLEDLTSPTFQLEFSSTAVRWFGRIMGAKKPRGKPAKTALQPDVQPGQCWAMEGECLPHIVTSSVFVY</sequence>
<gene>
    <name evidence="2" type="ORF">HK097_006448</name>
</gene>
<feature type="compositionally biased region" description="Basic and acidic residues" evidence="1">
    <location>
        <begin position="183"/>
        <end position="198"/>
    </location>
</feature>
<reference evidence="2" key="1">
    <citation type="submission" date="2020-05" db="EMBL/GenBank/DDBJ databases">
        <title>Phylogenomic resolution of chytrid fungi.</title>
        <authorList>
            <person name="Stajich J.E."/>
            <person name="Amses K."/>
            <person name="Simmons R."/>
            <person name="Seto K."/>
            <person name="Myers J."/>
            <person name="Bonds A."/>
            <person name="Quandt C.A."/>
            <person name="Barry K."/>
            <person name="Liu P."/>
            <person name="Grigoriev I."/>
            <person name="Longcore J.E."/>
            <person name="James T.Y."/>
        </authorList>
    </citation>
    <scope>NUCLEOTIDE SEQUENCE</scope>
    <source>
        <strain evidence="2">JEL0318</strain>
    </source>
</reference>
<evidence type="ECO:0000313" key="3">
    <source>
        <dbReference type="Proteomes" id="UP001212841"/>
    </source>
</evidence>
<proteinExistence type="predicted"/>
<evidence type="ECO:0000313" key="2">
    <source>
        <dbReference type="EMBL" id="KAJ3026436.1"/>
    </source>
</evidence>
<dbReference type="PANTHER" id="PTHR12911:SF8">
    <property type="entry name" value="KLAROID PROTEIN-RELATED"/>
    <property type="match status" value="1"/>
</dbReference>
<dbReference type="GO" id="GO:0034993">
    <property type="term" value="C:meiotic nuclear membrane microtubule tethering complex"/>
    <property type="evidence" value="ECO:0007669"/>
    <property type="project" value="TreeGrafter"/>
</dbReference>